<name>A0A3P7XL68_9BILA</name>
<proteinExistence type="predicted"/>
<keyword evidence="4" id="KW-1185">Reference proteome</keyword>
<dbReference type="AlphaFoldDB" id="A0A3P7XL68"/>
<dbReference type="InterPro" id="IPR039005">
    <property type="entry name" value="CSPG_rpt"/>
</dbReference>
<feature type="repeat" description="CSPG" evidence="1">
    <location>
        <begin position="42"/>
        <end position="134"/>
    </location>
</feature>
<feature type="region of interest" description="Disordered" evidence="2">
    <location>
        <begin position="1"/>
        <end position="46"/>
    </location>
</feature>
<evidence type="ECO:0000256" key="2">
    <source>
        <dbReference type="SAM" id="MobiDB-lite"/>
    </source>
</evidence>
<feature type="compositionally biased region" description="Low complexity" evidence="2">
    <location>
        <begin position="15"/>
        <end position="26"/>
    </location>
</feature>
<sequence length="134" mass="15713">MKRISKRFSADEKSQQQQRKQQQQQRDANEQSDGPRPPPLYVEPSHFTEPLVLNEGAMVSIQSWNIQGFSKRYHENYPKEDILFRILEPPQHGQLLKHGQSVSQFVSSDILSNKIYYKHDDSETTVDFIRLEVL</sequence>
<accession>A0A3P7XL68</accession>
<evidence type="ECO:0000313" key="4">
    <source>
        <dbReference type="Proteomes" id="UP000267606"/>
    </source>
</evidence>
<dbReference type="EMBL" id="UZAJ01016045">
    <property type="protein sequence ID" value="VDO75160.1"/>
    <property type="molecule type" value="Genomic_DNA"/>
</dbReference>
<dbReference type="Pfam" id="PF16184">
    <property type="entry name" value="Cadherin_3"/>
    <property type="match status" value="1"/>
</dbReference>
<evidence type="ECO:0000313" key="3">
    <source>
        <dbReference type="EMBL" id="VDO75160.1"/>
    </source>
</evidence>
<organism evidence="3 4">
    <name type="scientific">Onchocerca flexuosa</name>
    <dbReference type="NCBI Taxonomy" id="387005"/>
    <lineage>
        <taxon>Eukaryota</taxon>
        <taxon>Metazoa</taxon>
        <taxon>Ecdysozoa</taxon>
        <taxon>Nematoda</taxon>
        <taxon>Chromadorea</taxon>
        <taxon>Rhabditida</taxon>
        <taxon>Spirurina</taxon>
        <taxon>Spiruromorpha</taxon>
        <taxon>Filarioidea</taxon>
        <taxon>Onchocercidae</taxon>
        <taxon>Onchocerca</taxon>
    </lineage>
</organism>
<gene>
    <name evidence="3" type="ORF">OFLC_LOCUS11257</name>
</gene>
<dbReference type="PROSITE" id="PS51854">
    <property type="entry name" value="CSPG"/>
    <property type="match status" value="1"/>
</dbReference>
<protein>
    <submittedName>
        <fullName evidence="3">Uncharacterized protein</fullName>
    </submittedName>
</protein>
<dbReference type="Proteomes" id="UP000267606">
    <property type="component" value="Unassembled WGS sequence"/>
</dbReference>
<reference evidence="3 4" key="1">
    <citation type="submission" date="2018-11" db="EMBL/GenBank/DDBJ databases">
        <authorList>
            <consortium name="Pathogen Informatics"/>
        </authorList>
    </citation>
    <scope>NUCLEOTIDE SEQUENCE [LARGE SCALE GENOMIC DNA]</scope>
</reference>
<evidence type="ECO:0000256" key="1">
    <source>
        <dbReference type="PROSITE-ProRule" id="PRU01201"/>
    </source>
</evidence>